<evidence type="ECO:0000259" key="3">
    <source>
        <dbReference type="Pfam" id="PF04167"/>
    </source>
</evidence>
<evidence type="ECO:0000313" key="5">
    <source>
        <dbReference type="Proteomes" id="UP001500655"/>
    </source>
</evidence>
<comment type="caution">
    <text evidence="4">The sequence shown here is derived from an EMBL/GenBank/DDBJ whole genome shotgun (WGS) entry which is preliminary data.</text>
</comment>
<dbReference type="InterPro" id="IPR007295">
    <property type="entry name" value="DUF402"/>
</dbReference>
<dbReference type="InterPro" id="IPR050212">
    <property type="entry name" value="Ntdp-like"/>
</dbReference>
<evidence type="ECO:0000313" key="4">
    <source>
        <dbReference type="EMBL" id="GAA1758232.1"/>
    </source>
</evidence>
<name>A0ABN2KKA5_9ACTN</name>
<gene>
    <name evidence="4" type="ORF">GCM10009681_31830</name>
</gene>
<reference evidence="4 5" key="1">
    <citation type="journal article" date="2019" name="Int. J. Syst. Evol. Microbiol.">
        <title>The Global Catalogue of Microorganisms (GCM) 10K type strain sequencing project: providing services to taxonomists for standard genome sequencing and annotation.</title>
        <authorList>
            <consortium name="The Broad Institute Genomics Platform"/>
            <consortium name="The Broad Institute Genome Sequencing Center for Infectious Disease"/>
            <person name="Wu L."/>
            <person name="Ma J."/>
        </authorList>
    </citation>
    <scope>NUCLEOTIDE SEQUENCE [LARGE SCALE GENOMIC DNA]</scope>
    <source>
        <strain evidence="4 5">JCM 13249</strain>
    </source>
</reference>
<dbReference type="EMBL" id="BAAALS010000014">
    <property type="protein sequence ID" value="GAA1758232.1"/>
    <property type="molecule type" value="Genomic_DNA"/>
</dbReference>
<dbReference type="Gene3D" id="2.40.380.10">
    <property type="entry name" value="FomD-like"/>
    <property type="match status" value="1"/>
</dbReference>
<feature type="domain" description="DUF402" evidence="3">
    <location>
        <begin position="51"/>
        <end position="174"/>
    </location>
</feature>
<evidence type="ECO:0000256" key="2">
    <source>
        <dbReference type="SAM" id="MobiDB-lite"/>
    </source>
</evidence>
<sequence>MLRRHFMRDNLLARVWAGRVAADDDTGLWLWIATGSDYRDIGAADGRAFREVPFGEWGRTGKALKSLTWRNDVLMLHPRAGAYSLWFFFSPTGDFTGWYVNLEEPVTRWDDGAAAGIDTVDQDLDIVVAPDRTWRWKDEDEFADHLAHPDIYWVDDPESVWAEGKRVVGLIESAAFPFDGTGCDFRPSPSWTAPTSLPAGWDRPRA</sequence>
<dbReference type="PANTHER" id="PTHR39159">
    <property type="match status" value="1"/>
</dbReference>
<dbReference type="InterPro" id="IPR035930">
    <property type="entry name" value="FomD-like_sf"/>
</dbReference>
<dbReference type="PANTHER" id="PTHR39159:SF1">
    <property type="entry name" value="UPF0374 PROTEIN YGAC"/>
    <property type="match status" value="1"/>
</dbReference>
<proteinExistence type="predicted"/>
<evidence type="ECO:0000256" key="1">
    <source>
        <dbReference type="ARBA" id="ARBA00022801"/>
    </source>
</evidence>
<keyword evidence="1" id="KW-0378">Hydrolase</keyword>
<accession>A0ABN2KKA5</accession>
<dbReference type="Pfam" id="PF04167">
    <property type="entry name" value="DUF402"/>
    <property type="match status" value="1"/>
</dbReference>
<feature type="region of interest" description="Disordered" evidence="2">
    <location>
        <begin position="187"/>
        <end position="206"/>
    </location>
</feature>
<protein>
    <submittedName>
        <fullName evidence="4">DUF402 domain-containing protein</fullName>
    </submittedName>
</protein>
<dbReference type="Proteomes" id="UP001500655">
    <property type="component" value="Unassembled WGS sequence"/>
</dbReference>
<dbReference type="SUPFAM" id="SSF159234">
    <property type="entry name" value="FomD-like"/>
    <property type="match status" value="1"/>
</dbReference>
<organism evidence="4 5">
    <name type="scientific">Luedemannella helvata</name>
    <dbReference type="NCBI Taxonomy" id="349315"/>
    <lineage>
        <taxon>Bacteria</taxon>
        <taxon>Bacillati</taxon>
        <taxon>Actinomycetota</taxon>
        <taxon>Actinomycetes</taxon>
        <taxon>Micromonosporales</taxon>
        <taxon>Micromonosporaceae</taxon>
        <taxon>Luedemannella</taxon>
    </lineage>
</organism>
<keyword evidence="5" id="KW-1185">Reference proteome</keyword>